<dbReference type="InterPro" id="IPR030394">
    <property type="entry name" value="G_HFLX_dom"/>
</dbReference>
<name>A0A8S3S661_MYTED</name>
<evidence type="ECO:0000259" key="3">
    <source>
        <dbReference type="PROSITE" id="PS51705"/>
    </source>
</evidence>
<dbReference type="PROSITE" id="PS51705">
    <property type="entry name" value="G_HFLX"/>
    <property type="match status" value="1"/>
</dbReference>
<proteinExistence type="predicted"/>
<dbReference type="EMBL" id="CAJPWZ010001299">
    <property type="protein sequence ID" value="CAG2212477.1"/>
    <property type="molecule type" value="Genomic_DNA"/>
</dbReference>
<dbReference type="Proteomes" id="UP000683360">
    <property type="component" value="Unassembled WGS sequence"/>
</dbReference>
<feature type="domain" description="Hflx-type G" evidence="3">
    <location>
        <begin position="394"/>
        <end position="487"/>
    </location>
</feature>
<accession>A0A8S3S661</accession>
<feature type="region of interest" description="Disordered" evidence="2">
    <location>
        <begin position="118"/>
        <end position="173"/>
    </location>
</feature>
<dbReference type="InterPro" id="IPR027417">
    <property type="entry name" value="P-loop_NTPase"/>
</dbReference>
<organism evidence="4 5">
    <name type="scientific">Mytilus edulis</name>
    <name type="common">Blue mussel</name>
    <dbReference type="NCBI Taxonomy" id="6550"/>
    <lineage>
        <taxon>Eukaryota</taxon>
        <taxon>Metazoa</taxon>
        <taxon>Spiralia</taxon>
        <taxon>Lophotrochozoa</taxon>
        <taxon>Mollusca</taxon>
        <taxon>Bivalvia</taxon>
        <taxon>Autobranchia</taxon>
        <taxon>Pteriomorphia</taxon>
        <taxon>Mytilida</taxon>
        <taxon>Mytiloidea</taxon>
        <taxon>Mytilidae</taxon>
        <taxon>Mytilinae</taxon>
        <taxon>Mytilus</taxon>
    </lineage>
</organism>
<dbReference type="FunFam" id="3.40.50.300:FF:000886">
    <property type="entry name" value="Putative GTP-binding protein 6"/>
    <property type="match status" value="1"/>
</dbReference>
<evidence type="ECO:0000256" key="2">
    <source>
        <dbReference type="SAM" id="MobiDB-lite"/>
    </source>
</evidence>
<keyword evidence="1" id="KW-0175">Coiled coil</keyword>
<protein>
    <submittedName>
        <fullName evidence="4">GTP-binding protein 6</fullName>
    </submittedName>
</protein>
<dbReference type="Gene3D" id="3.40.50.300">
    <property type="entry name" value="P-loop containing nucleotide triphosphate hydrolases"/>
    <property type="match status" value="1"/>
</dbReference>
<dbReference type="OrthoDB" id="10268034at2759"/>
<dbReference type="CDD" id="cd01878">
    <property type="entry name" value="HflX"/>
    <property type="match status" value="1"/>
</dbReference>
<feature type="compositionally biased region" description="Low complexity" evidence="2">
    <location>
        <begin position="138"/>
        <end position="151"/>
    </location>
</feature>
<evidence type="ECO:0000256" key="1">
    <source>
        <dbReference type="SAM" id="Coils"/>
    </source>
</evidence>
<keyword evidence="5" id="KW-1185">Reference proteome</keyword>
<evidence type="ECO:0000313" key="5">
    <source>
        <dbReference type="Proteomes" id="UP000683360"/>
    </source>
</evidence>
<dbReference type="InterPro" id="IPR032305">
    <property type="entry name" value="GTP-bd_M"/>
</dbReference>
<dbReference type="NCBIfam" id="TIGR03156">
    <property type="entry name" value="GTP_HflX"/>
    <property type="match status" value="1"/>
</dbReference>
<dbReference type="Gene3D" id="3.40.50.11060">
    <property type="entry name" value="GTPase HflX, N-terminal domain"/>
    <property type="match status" value="1"/>
</dbReference>
<gene>
    <name evidence="4" type="ORF">MEDL_26414</name>
</gene>
<dbReference type="GO" id="GO:0005737">
    <property type="term" value="C:cytoplasm"/>
    <property type="evidence" value="ECO:0007669"/>
    <property type="project" value="TreeGrafter"/>
</dbReference>
<feature type="compositionally biased region" description="Acidic residues" evidence="2">
    <location>
        <begin position="154"/>
        <end position="168"/>
    </location>
</feature>
<feature type="compositionally biased region" description="Basic residues" evidence="2">
    <location>
        <begin position="118"/>
        <end position="128"/>
    </location>
</feature>
<dbReference type="InterPro" id="IPR006073">
    <property type="entry name" value="GTP-bd"/>
</dbReference>
<dbReference type="InterPro" id="IPR016496">
    <property type="entry name" value="GTPase_HflX"/>
</dbReference>
<dbReference type="PANTHER" id="PTHR10229:SF0">
    <property type="entry name" value="GTP-BINDING PROTEIN 6-RELATED"/>
    <property type="match status" value="1"/>
</dbReference>
<reference evidence="4" key="1">
    <citation type="submission" date="2021-03" db="EMBL/GenBank/DDBJ databases">
        <authorList>
            <person name="Bekaert M."/>
        </authorList>
    </citation>
    <scope>NUCLEOTIDE SEQUENCE</scope>
</reference>
<dbReference type="SUPFAM" id="SSF52540">
    <property type="entry name" value="P-loop containing nucleoside triphosphate hydrolases"/>
    <property type="match status" value="1"/>
</dbReference>
<comment type="caution">
    <text evidence="4">The sequence shown here is derived from an EMBL/GenBank/DDBJ whole genome shotgun (WGS) entry which is preliminary data.</text>
</comment>
<dbReference type="Pfam" id="PF16360">
    <property type="entry name" value="GTP-bdg_M"/>
    <property type="match status" value="1"/>
</dbReference>
<sequence>MSKRPAGENISLCCNELVKGHGFYQKSNFQLFFERNVLRDLVEDSNFIFCKAETDDFCLTLSLHEIEVFHRDITEQICVALTFVELIKYLKFIIDKFSLEPENKVSTTLAAFQKKKSKKKHSHHHHHHHGDETVAGGDSSVSSIDQSSSSDVPLFEDSDQNMTSEDETMCTQVNGSKYGSPRNFHTSALFYQNDDSSNEDENVIDDPEYKEFVQEYHKHSHNGHSLLDLFIQKIVNVNIGTLKTANMFGANVFKEMCTKIPNKKNISAVFLNVSRLNKAQIMNFQAHWQLPVFDRYSIVIQIFKQHALSNVAKLQVALAEIPVIRDRLEELNAANPRQIQSGLAKSAHGRGAKTPLQIRKALLQDTERKLKKALAKVKNQRELLRTSRKRKELPTVAVVGYTNSGKTTLIKALTGDERMLPENQLFATLDVTAHGGLLPNKMTVLYMDTVGFISNLHHNLIDAFSATLEDALAADIVLHVRDVSHPDAVNQKVGVMKILKEKLTKDQMDNIIEVCNKVDKLSQQCNAYICSNRTRPRCISRKIQHKLVGENSIYLEKRLRIPDSGDQLSWLYQETKVQDIQTDTDNHLIVDVVISKTAYEKFKSRFYNVKQKTDFPKIKRS</sequence>
<dbReference type="GO" id="GO:0005525">
    <property type="term" value="F:GTP binding"/>
    <property type="evidence" value="ECO:0007669"/>
    <property type="project" value="InterPro"/>
</dbReference>
<evidence type="ECO:0000313" key="4">
    <source>
        <dbReference type="EMBL" id="CAG2212477.1"/>
    </source>
</evidence>
<dbReference type="AlphaFoldDB" id="A0A8S3S661"/>
<feature type="coiled-coil region" evidence="1">
    <location>
        <begin position="360"/>
        <end position="390"/>
    </location>
</feature>
<dbReference type="InterPro" id="IPR042108">
    <property type="entry name" value="GTPase_HflX_N_sf"/>
</dbReference>
<dbReference type="PANTHER" id="PTHR10229">
    <property type="entry name" value="GTP-BINDING PROTEIN HFLX"/>
    <property type="match status" value="1"/>
</dbReference>
<dbReference type="Pfam" id="PF01926">
    <property type="entry name" value="MMR_HSR1"/>
    <property type="match status" value="1"/>
</dbReference>
<dbReference type="GO" id="GO:0043022">
    <property type="term" value="F:ribosome binding"/>
    <property type="evidence" value="ECO:0007669"/>
    <property type="project" value="TreeGrafter"/>
</dbReference>